<accession>A0ABZ2XN73</accession>
<organism evidence="1 2">
    <name type="scientific">Azonexus hydrophilus</name>
    <dbReference type="NCBI Taxonomy" id="418702"/>
    <lineage>
        <taxon>Bacteria</taxon>
        <taxon>Pseudomonadati</taxon>
        <taxon>Pseudomonadota</taxon>
        <taxon>Betaproteobacteria</taxon>
        <taxon>Rhodocyclales</taxon>
        <taxon>Azonexaceae</taxon>
        <taxon>Azonexus</taxon>
    </lineage>
</organism>
<geneLocation type="plasmid" evidence="1 2">
    <name>unnamed1</name>
</geneLocation>
<name>A0ABZ2XN73_9RHOO</name>
<dbReference type="EMBL" id="CP151407">
    <property type="protein sequence ID" value="WZJ23377.1"/>
    <property type="molecule type" value="Genomic_DNA"/>
</dbReference>
<protein>
    <submittedName>
        <fullName evidence="1">Uncharacterized protein</fullName>
    </submittedName>
</protein>
<evidence type="ECO:0000313" key="2">
    <source>
        <dbReference type="Proteomes" id="UP001479520"/>
    </source>
</evidence>
<gene>
    <name evidence="1" type="ORF">AADV58_18380</name>
</gene>
<dbReference type="Proteomes" id="UP001479520">
    <property type="component" value="Plasmid unnamed1"/>
</dbReference>
<evidence type="ECO:0000313" key="1">
    <source>
        <dbReference type="EMBL" id="WZJ23377.1"/>
    </source>
</evidence>
<sequence length="74" mass="8035">MNLSEPTLFAENEPGLPVLFAAEEIEVPEDILPAIKTDTSPRIYSYGVPLSVKHRQLATNGPKGAAGTHWTLPH</sequence>
<keyword evidence="1" id="KW-0614">Plasmid</keyword>
<dbReference type="RefSeq" id="WP_341744716.1">
    <property type="nucleotide sequence ID" value="NZ_CP151407.1"/>
</dbReference>
<proteinExistence type="predicted"/>
<keyword evidence="2" id="KW-1185">Reference proteome</keyword>
<reference evidence="1 2" key="1">
    <citation type="submission" date="2024-04" db="EMBL/GenBank/DDBJ databases">
        <title>Dissimilatory iodate-reducing microorganisms contribute to the enrichment of iodine in groundwater.</title>
        <authorList>
            <person name="Jiang Z."/>
        </authorList>
    </citation>
    <scope>NUCLEOTIDE SEQUENCE [LARGE SCALE GENOMIC DNA]</scope>
    <source>
        <strain evidence="1 2">NCP973</strain>
        <plasmid evidence="1 2">unnamed1</plasmid>
    </source>
</reference>